<organism evidence="2 3">
    <name type="scientific">Kineococcus halophytocola</name>
    <dbReference type="NCBI Taxonomy" id="3234027"/>
    <lineage>
        <taxon>Bacteria</taxon>
        <taxon>Bacillati</taxon>
        <taxon>Actinomycetota</taxon>
        <taxon>Actinomycetes</taxon>
        <taxon>Kineosporiales</taxon>
        <taxon>Kineosporiaceae</taxon>
        <taxon>Kineococcus</taxon>
    </lineage>
</organism>
<evidence type="ECO:0000256" key="1">
    <source>
        <dbReference type="SAM" id="Phobius"/>
    </source>
</evidence>
<dbReference type="Proteomes" id="UP001565927">
    <property type="component" value="Unassembled WGS sequence"/>
</dbReference>
<name>A0ABV4H4J9_9ACTN</name>
<protein>
    <recommendedName>
        <fullName evidence="4">Secreted protein with PEP-CTERM sorting signal</fullName>
    </recommendedName>
</protein>
<keyword evidence="1" id="KW-0472">Membrane</keyword>
<evidence type="ECO:0000313" key="2">
    <source>
        <dbReference type="EMBL" id="MEZ0166500.1"/>
    </source>
</evidence>
<evidence type="ECO:0008006" key="4">
    <source>
        <dbReference type="Google" id="ProtNLM"/>
    </source>
</evidence>
<evidence type="ECO:0000313" key="3">
    <source>
        <dbReference type="Proteomes" id="UP001565927"/>
    </source>
</evidence>
<keyword evidence="1" id="KW-0812">Transmembrane</keyword>
<gene>
    <name evidence="2" type="ORF">AB2L27_17205</name>
</gene>
<dbReference type="RefSeq" id="WP_370442718.1">
    <property type="nucleotide sequence ID" value="NZ_JBGFTU010000023.1"/>
</dbReference>
<sequence>MERSTVTALLVLATAVSGAVLVLLVAASFSAAPPPARVMWPAGVLVVVCGAGLVLHRSQR</sequence>
<dbReference type="EMBL" id="JBGFTU010000023">
    <property type="protein sequence ID" value="MEZ0166500.1"/>
    <property type="molecule type" value="Genomic_DNA"/>
</dbReference>
<comment type="caution">
    <text evidence="2">The sequence shown here is derived from an EMBL/GenBank/DDBJ whole genome shotgun (WGS) entry which is preliminary data.</text>
</comment>
<keyword evidence="1" id="KW-1133">Transmembrane helix</keyword>
<proteinExistence type="predicted"/>
<accession>A0ABV4H4J9</accession>
<feature type="transmembrane region" description="Helical" evidence="1">
    <location>
        <begin position="38"/>
        <end position="55"/>
    </location>
</feature>
<keyword evidence="3" id="KW-1185">Reference proteome</keyword>
<reference evidence="2 3" key="1">
    <citation type="submission" date="2024-07" db="EMBL/GenBank/DDBJ databases">
        <authorList>
            <person name="Thanompreechachai J."/>
            <person name="Duangmal K."/>
        </authorList>
    </citation>
    <scope>NUCLEOTIDE SEQUENCE [LARGE SCALE GENOMIC DNA]</scope>
    <source>
        <strain evidence="2 3">LSe6-4</strain>
    </source>
</reference>